<sequence length="234" mass="25104">MVSRFPVLVALIYKSTSGQAWGMLSTTPRTTLGREKDRGSTDRADLYDVLDSGLICHLGVVVDGHPVVIPTGYGRIGDTLYLHGSTGASSLRAGAGGEVCVTVTHADGIVLARSVFHHSVNYRSAMVYGRARLVTDPDERLAGLRALTEQLAPGQWDYARQPSRKELAATSVLALSLEEASVKIRRGGPMDDDADYALPVWAGVLPLVTAWGPVVPDPALPEDVDVPVHIRARR</sequence>
<dbReference type="SUPFAM" id="SSF50475">
    <property type="entry name" value="FMN-binding split barrel"/>
    <property type="match status" value="1"/>
</dbReference>
<dbReference type="Gene3D" id="2.30.110.10">
    <property type="entry name" value="Electron Transport, Fmn-binding Protein, Chain A"/>
    <property type="match status" value="1"/>
</dbReference>
<keyword evidence="2" id="KW-1185">Reference proteome</keyword>
<dbReference type="Pfam" id="PF12900">
    <property type="entry name" value="Pyridox_ox_2"/>
    <property type="match status" value="1"/>
</dbReference>
<name>A0ABP3Z5A3_9ACTN</name>
<proteinExistence type="predicted"/>
<dbReference type="Proteomes" id="UP001501578">
    <property type="component" value="Unassembled WGS sequence"/>
</dbReference>
<dbReference type="InterPro" id="IPR012349">
    <property type="entry name" value="Split_barrel_FMN-bd"/>
</dbReference>
<protein>
    <submittedName>
        <fullName evidence="1">Pyridoxamine 5'-phosphate oxidase family protein</fullName>
    </submittedName>
</protein>
<dbReference type="PANTHER" id="PTHR34071">
    <property type="entry name" value="5-NITROIMIDAZOLE ANTIBIOTICS RESISTANCE PROTEIN, NIMA-FAMILY-RELATED PROTEIN-RELATED"/>
    <property type="match status" value="1"/>
</dbReference>
<evidence type="ECO:0000313" key="1">
    <source>
        <dbReference type="EMBL" id="GAA0915312.1"/>
    </source>
</evidence>
<gene>
    <name evidence="1" type="ORF">GCM10009560_09530</name>
</gene>
<comment type="caution">
    <text evidence="1">The sequence shown here is derived from an EMBL/GenBank/DDBJ whole genome shotgun (WGS) entry which is preliminary data.</text>
</comment>
<dbReference type="InterPro" id="IPR024747">
    <property type="entry name" value="Pyridox_Oxase-rel"/>
</dbReference>
<evidence type="ECO:0000313" key="2">
    <source>
        <dbReference type="Proteomes" id="UP001501578"/>
    </source>
</evidence>
<accession>A0ABP3Z5A3</accession>
<reference evidence="2" key="1">
    <citation type="journal article" date="2019" name="Int. J. Syst. Evol. Microbiol.">
        <title>The Global Catalogue of Microorganisms (GCM) 10K type strain sequencing project: providing services to taxonomists for standard genome sequencing and annotation.</title>
        <authorList>
            <consortium name="The Broad Institute Genomics Platform"/>
            <consortium name="The Broad Institute Genome Sequencing Center for Infectious Disease"/>
            <person name="Wu L."/>
            <person name="Ma J."/>
        </authorList>
    </citation>
    <scope>NUCLEOTIDE SEQUENCE [LARGE SCALE GENOMIC DNA]</scope>
    <source>
        <strain evidence="2">JCM 11136</strain>
    </source>
</reference>
<organism evidence="1 2">
    <name type="scientific">Nonomuraea longicatena</name>
    <dbReference type="NCBI Taxonomy" id="83682"/>
    <lineage>
        <taxon>Bacteria</taxon>
        <taxon>Bacillati</taxon>
        <taxon>Actinomycetota</taxon>
        <taxon>Actinomycetes</taxon>
        <taxon>Streptosporangiales</taxon>
        <taxon>Streptosporangiaceae</taxon>
        <taxon>Nonomuraea</taxon>
    </lineage>
</organism>
<dbReference type="EMBL" id="BAAAHQ010000002">
    <property type="protein sequence ID" value="GAA0915312.1"/>
    <property type="molecule type" value="Genomic_DNA"/>
</dbReference>
<dbReference type="PANTHER" id="PTHR34071:SF2">
    <property type="entry name" value="FLAVIN-NUCLEOTIDE-BINDING PROTEIN"/>
    <property type="match status" value="1"/>
</dbReference>